<keyword evidence="2" id="KW-0804">Transcription</keyword>
<protein>
    <submittedName>
        <fullName evidence="4">Uncharacterized protein</fullName>
    </submittedName>
</protein>
<dbReference type="EMBL" id="JBBNAF010000006">
    <property type="protein sequence ID" value="KAK9135163.1"/>
    <property type="molecule type" value="Genomic_DNA"/>
</dbReference>
<sequence length="462" mass="52564">MQLKDEDELLDLSLAVAPRNNNGDYKNRRKRMTNNGHGVCLDSQYEGHDEGKIYGLLQMREQMLKLDPMKQGVVEDGKGPHLIHLLLISATAVDENDLGSAIENLCELYQTVSLTGDAVQRVAAYFADVLTARLLNRKSMFYDLLMKDPTPDEEFAAFTEMYKASPYYQFAHFTANQAIIDAFEEEEEHKNRALHVIDFNISYGFQWPSLIQSLSEKANDDNRISLRITGYSGSMEELVETESRLMSFAKGCSNLAFEFQGMLMGSKPITSLRKKKNETIAVNLMFYLHTLTHSSQISEILKSVYSLKPSIVTLVEHEGSRSTPSFISKFIESLHYFAAMFDSLDDCLSPDSTERLIIESNHLGKEIKRIMKYEKGGESHQRYEKLETWKGRMESEGLLACKQSSRSVIQAKLLLKIRSQYCSPFMFEGGTGFRVLERDEGRALSLGWQDRYLITASSWKCA</sequence>
<keyword evidence="1" id="KW-0805">Transcription regulation</keyword>
<evidence type="ECO:0000256" key="2">
    <source>
        <dbReference type="ARBA" id="ARBA00023163"/>
    </source>
</evidence>
<accession>A0AAP0JJG0</accession>
<dbReference type="PROSITE" id="PS50985">
    <property type="entry name" value="GRAS"/>
    <property type="match status" value="1"/>
</dbReference>
<feature type="region of interest" description="SAW" evidence="3">
    <location>
        <begin position="372"/>
        <end position="460"/>
    </location>
</feature>
<dbReference type="Pfam" id="PF03514">
    <property type="entry name" value="GRAS"/>
    <property type="match status" value="1"/>
</dbReference>
<comment type="caution">
    <text evidence="3">Lacks conserved residue(s) required for the propagation of feature annotation.</text>
</comment>
<reference evidence="4 5" key="1">
    <citation type="submission" date="2024-01" db="EMBL/GenBank/DDBJ databases">
        <title>Genome assemblies of Stephania.</title>
        <authorList>
            <person name="Yang L."/>
        </authorList>
    </citation>
    <scope>NUCLEOTIDE SEQUENCE [LARGE SCALE GENOMIC DNA]</scope>
    <source>
        <strain evidence="4">YNDBR</strain>
        <tissue evidence="4">Leaf</tissue>
    </source>
</reference>
<dbReference type="PANTHER" id="PTHR31636">
    <property type="entry name" value="OSJNBA0084A10.13 PROTEIN-RELATED"/>
    <property type="match status" value="1"/>
</dbReference>
<evidence type="ECO:0000313" key="5">
    <source>
        <dbReference type="Proteomes" id="UP001420932"/>
    </source>
</evidence>
<feature type="short sequence motif" description="VHIID" evidence="3">
    <location>
        <begin position="194"/>
        <end position="198"/>
    </location>
</feature>
<keyword evidence="5" id="KW-1185">Reference proteome</keyword>
<evidence type="ECO:0000256" key="1">
    <source>
        <dbReference type="ARBA" id="ARBA00023015"/>
    </source>
</evidence>
<dbReference type="Proteomes" id="UP001420932">
    <property type="component" value="Unassembled WGS sequence"/>
</dbReference>
<comment type="similarity">
    <text evidence="3">Belongs to the GRAS family.</text>
</comment>
<dbReference type="InterPro" id="IPR005202">
    <property type="entry name" value="TF_GRAS"/>
</dbReference>
<evidence type="ECO:0000256" key="3">
    <source>
        <dbReference type="PROSITE-ProRule" id="PRU01191"/>
    </source>
</evidence>
<dbReference type="AlphaFoldDB" id="A0AAP0JJG0"/>
<organism evidence="4 5">
    <name type="scientific">Stephania yunnanensis</name>
    <dbReference type="NCBI Taxonomy" id="152371"/>
    <lineage>
        <taxon>Eukaryota</taxon>
        <taxon>Viridiplantae</taxon>
        <taxon>Streptophyta</taxon>
        <taxon>Embryophyta</taxon>
        <taxon>Tracheophyta</taxon>
        <taxon>Spermatophyta</taxon>
        <taxon>Magnoliopsida</taxon>
        <taxon>Ranunculales</taxon>
        <taxon>Menispermaceae</taxon>
        <taxon>Menispermoideae</taxon>
        <taxon>Cissampelideae</taxon>
        <taxon>Stephania</taxon>
    </lineage>
</organism>
<name>A0AAP0JJG0_9MAGN</name>
<gene>
    <name evidence="4" type="ORF">Syun_014493</name>
</gene>
<evidence type="ECO:0000313" key="4">
    <source>
        <dbReference type="EMBL" id="KAK9135163.1"/>
    </source>
</evidence>
<comment type="caution">
    <text evidence="4">The sequence shown here is derived from an EMBL/GenBank/DDBJ whole genome shotgun (WGS) entry which is preliminary data.</text>
</comment>
<proteinExistence type="inferred from homology"/>